<dbReference type="EMBL" id="BDRX01000037">
    <property type="protein sequence ID" value="GBF93069.1"/>
    <property type="molecule type" value="Genomic_DNA"/>
</dbReference>
<dbReference type="STRING" id="307507.A0A2V0P0G7"/>
<evidence type="ECO:0000313" key="3">
    <source>
        <dbReference type="EMBL" id="GBF93069.1"/>
    </source>
</evidence>
<dbReference type="GO" id="GO:0016757">
    <property type="term" value="F:glycosyltransferase activity"/>
    <property type="evidence" value="ECO:0007669"/>
    <property type="project" value="InterPro"/>
</dbReference>
<dbReference type="InParanoid" id="A0A2V0P0G7"/>
<evidence type="ECO:0000256" key="1">
    <source>
        <dbReference type="SAM" id="MobiDB-lite"/>
    </source>
</evidence>
<reference evidence="3 4" key="1">
    <citation type="journal article" date="2018" name="Sci. Rep.">
        <title>Raphidocelis subcapitata (=Pseudokirchneriella subcapitata) provides an insight into genome evolution and environmental adaptations in the Sphaeropleales.</title>
        <authorList>
            <person name="Suzuki S."/>
            <person name="Yamaguchi H."/>
            <person name="Nakajima N."/>
            <person name="Kawachi M."/>
        </authorList>
    </citation>
    <scope>NUCLEOTIDE SEQUENCE [LARGE SCALE GENOMIC DNA]</scope>
    <source>
        <strain evidence="3 4">NIES-35</strain>
    </source>
</reference>
<feature type="signal peptide" evidence="2">
    <location>
        <begin position="1"/>
        <end position="41"/>
    </location>
</feature>
<proteinExistence type="predicted"/>
<protein>
    <submittedName>
        <fullName evidence="3">Uncharacterized protein</fullName>
    </submittedName>
</protein>
<dbReference type="Gene3D" id="3.90.550.20">
    <property type="match status" value="1"/>
</dbReference>
<dbReference type="InterPro" id="IPR008441">
    <property type="entry name" value="AfumC-like_glycosyl_Trfase"/>
</dbReference>
<comment type="caution">
    <text evidence="3">The sequence shown here is derived from an EMBL/GenBank/DDBJ whole genome shotgun (WGS) entry which is preliminary data.</text>
</comment>
<name>A0A2V0P0G7_9CHLO</name>
<keyword evidence="2" id="KW-0732">Signal</keyword>
<gene>
    <name evidence="3" type="ORF">Rsub_05680</name>
</gene>
<dbReference type="SUPFAM" id="SSF53448">
    <property type="entry name" value="Nucleotide-diphospho-sugar transferases"/>
    <property type="match status" value="1"/>
</dbReference>
<feature type="region of interest" description="Disordered" evidence="1">
    <location>
        <begin position="91"/>
        <end position="133"/>
    </location>
</feature>
<dbReference type="Proteomes" id="UP000247498">
    <property type="component" value="Unassembled WGS sequence"/>
</dbReference>
<dbReference type="InterPro" id="IPR029044">
    <property type="entry name" value="Nucleotide-diphossugar_trans"/>
</dbReference>
<dbReference type="OrthoDB" id="409543at2759"/>
<evidence type="ECO:0000313" key="4">
    <source>
        <dbReference type="Proteomes" id="UP000247498"/>
    </source>
</evidence>
<feature type="compositionally biased region" description="Gly residues" evidence="1">
    <location>
        <begin position="91"/>
        <end position="121"/>
    </location>
</feature>
<sequence>MAQQQGGSGAGGQAYSLRGAVALCCLLSLALLFMMQRPCAAPQQAGGAVYRAARRFAPAGGGGGGGGGGEGQLSDGAGVGGALAGANSTLGGSGSGGGSAGSAGSAGSGGGGGGSDSGGGGSPPPPDSGLRYAEGTLREHPFCAYLRTGLSNVHDELGWGELGDLCRRDHPKRFLTMARSLCYSCYDGEDVCASRPVVEFHMYMDRIHPTLWRRNLLTLQSYLMTQDLDRSRLTLWTHSESAVVTNDTAPFFERWAGQISVRVFDYGAEVAGTPLEGHPFFGDHAAVKAAMIAPATYTDLLRLVILHNYGGAWVDYDLIFYTDLTHLLSVSYQLSLRWTNNNFMFHRRRSPLSRRLLRLALRMPVDHPRFKEDVIDGICRPVGYYQSDAAAYAFTDVFNMCLLRLALKTNNSLAESGPEGLLVDVPLPWFDGDWVNCYQSRTPVNDSEWRDIAGTFLAMHSHFFKNTTAPPLSPLHRMLRLIDGWFAACDHAGCMPRHGANILSYDGVFDAGGAAAGSDGVLPPLRLRRRRLLGPGAAAAPAAVPGGGRAAAGALGGGGGGGGGSGNGGGGGGCDGSAWRCAGAALAGALRRSLPFIAQ</sequence>
<feature type="chain" id="PRO_5015933341" evidence="2">
    <location>
        <begin position="42"/>
        <end position="599"/>
    </location>
</feature>
<keyword evidence="4" id="KW-1185">Reference proteome</keyword>
<evidence type="ECO:0000256" key="2">
    <source>
        <dbReference type="SAM" id="SignalP"/>
    </source>
</evidence>
<dbReference type="Pfam" id="PF05704">
    <property type="entry name" value="Caps_synth"/>
    <property type="match status" value="1"/>
</dbReference>
<organism evidence="3 4">
    <name type="scientific">Raphidocelis subcapitata</name>
    <dbReference type="NCBI Taxonomy" id="307507"/>
    <lineage>
        <taxon>Eukaryota</taxon>
        <taxon>Viridiplantae</taxon>
        <taxon>Chlorophyta</taxon>
        <taxon>core chlorophytes</taxon>
        <taxon>Chlorophyceae</taxon>
        <taxon>CS clade</taxon>
        <taxon>Sphaeropleales</taxon>
        <taxon>Selenastraceae</taxon>
        <taxon>Raphidocelis</taxon>
    </lineage>
</organism>
<accession>A0A2V0P0G7</accession>
<dbReference type="AlphaFoldDB" id="A0A2V0P0G7"/>